<dbReference type="AlphaFoldDB" id="A0A2G5T5R6"/>
<reference evidence="2" key="1">
    <citation type="submission" date="2017-10" db="EMBL/GenBank/DDBJ databases">
        <title>Rapid genome shrinkage in a self-fertile nematode reveals novel sperm competition proteins.</title>
        <authorList>
            <person name="Yin D."/>
            <person name="Schwarz E.M."/>
            <person name="Thomas C.G."/>
            <person name="Felde R.L."/>
            <person name="Korf I.F."/>
            <person name="Cutter A.D."/>
            <person name="Schartner C.M."/>
            <person name="Ralston E.J."/>
            <person name="Meyer B.J."/>
            <person name="Haag E.S."/>
        </authorList>
    </citation>
    <scope>NUCLEOTIDE SEQUENCE [LARGE SCALE GENOMIC DNA]</scope>
    <source>
        <strain evidence="2">JU1422</strain>
    </source>
</reference>
<sequence>MSRSRSHSAKVGRILEFGLEGVQMPSYLGQSAQVIGRRQEVKLFDPVLGKANEASHPVSSSQAVHKRL</sequence>
<name>A0A2G5T5R6_9PELO</name>
<gene>
    <name evidence="1" type="primary">Cnig_chr_V.g16498</name>
    <name evidence="1" type="ORF">B9Z55_016498</name>
</gene>
<evidence type="ECO:0000313" key="1">
    <source>
        <dbReference type="EMBL" id="PIC22436.1"/>
    </source>
</evidence>
<dbReference type="Proteomes" id="UP000230233">
    <property type="component" value="Chromosome V"/>
</dbReference>
<protein>
    <submittedName>
        <fullName evidence="1">Uncharacterized protein</fullName>
    </submittedName>
</protein>
<organism evidence="1 2">
    <name type="scientific">Caenorhabditis nigoni</name>
    <dbReference type="NCBI Taxonomy" id="1611254"/>
    <lineage>
        <taxon>Eukaryota</taxon>
        <taxon>Metazoa</taxon>
        <taxon>Ecdysozoa</taxon>
        <taxon>Nematoda</taxon>
        <taxon>Chromadorea</taxon>
        <taxon>Rhabditida</taxon>
        <taxon>Rhabditina</taxon>
        <taxon>Rhabditomorpha</taxon>
        <taxon>Rhabditoidea</taxon>
        <taxon>Rhabditidae</taxon>
        <taxon>Peloderinae</taxon>
        <taxon>Caenorhabditis</taxon>
    </lineage>
</organism>
<comment type="caution">
    <text evidence="1">The sequence shown here is derived from an EMBL/GenBank/DDBJ whole genome shotgun (WGS) entry which is preliminary data.</text>
</comment>
<evidence type="ECO:0000313" key="2">
    <source>
        <dbReference type="Proteomes" id="UP000230233"/>
    </source>
</evidence>
<proteinExistence type="predicted"/>
<dbReference type="EMBL" id="PDUG01000005">
    <property type="protein sequence ID" value="PIC22436.1"/>
    <property type="molecule type" value="Genomic_DNA"/>
</dbReference>
<accession>A0A2G5T5R6</accession>
<keyword evidence="2" id="KW-1185">Reference proteome</keyword>